<dbReference type="EC" id="3.4.21.-" evidence="9"/>
<dbReference type="PANTHER" id="PTHR43019">
    <property type="entry name" value="SERINE ENDOPROTEASE DEGS"/>
    <property type="match status" value="1"/>
</dbReference>
<evidence type="ECO:0000313" key="13">
    <source>
        <dbReference type="Proteomes" id="UP000435060"/>
    </source>
</evidence>
<name>A0A6I4RAM7_9STRE</name>
<evidence type="ECO:0000256" key="3">
    <source>
        <dbReference type="ARBA" id="ARBA00022525"/>
    </source>
</evidence>
<feature type="active site" description="Charge relay system" evidence="8">
    <location>
        <position position="91"/>
    </location>
</feature>
<evidence type="ECO:0000256" key="5">
    <source>
        <dbReference type="ARBA" id="ARBA00022729"/>
    </source>
</evidence>
<comment type="subcellular location">
    <subcellularLocation>
        <location evidence="1">Secreted</location>
    </subcellularLocation>
</comment>
<evidence type="ECO:0000256" key="4">
    <source>
        <dbReference type="ARBA" id="ARBA00022670"/>
    </source>
</evidence>
<dbReference type="EMBL" id="WUBJ01000009">
    <property type="protein sequence ID" value="MWV56886.1"/>
    <property type="molecule type" value="Genomic_DNA"/>
</dbReference>
<dbReference type="PRINTS" id="PR01774">
    <property type="entry name" value="EXFOLTOXIN"/>
</dbReference>
<feature type="active site" description="Charge relay system" evidence="8">
    <location>
        <position position="130"/>
    </location>
</feature>
<dbReference type="AlphaFoldDB" id="A0A6I4RAM7"/>
<evidence type="ECO:0000256" key="8">
    <source>
        <dbReference type="PIRSR" id="PIRSR608256-1"/>
    </source>
</evidence>
<dbReference type="PANTHER" id="PTHR43019:SF23">
    <property type="entry name" value="PROTEASE DO-LIKE 5, CHLOROPLASTIC"/>
    <property type="match status" value="1"/>
</dbReference>
<feature type="signal peptide" evidence="9">
    <location>
        <begin position="1"/>
        <end position="22"/>
    </location>
</feature>
<evidence type="ECO:0000313" key="14">
    <source>
        <dbReference type="Proteomes" id="UP000435423"/>
    </source>
</evidence>
<reference evidence="11 13" key="2">
    <citation type="submission" date="2019-11" db="EMBL/GenBank/DDBJ databases">
        <title>Streptococcis sp. isolated from the respiratory tract of Marmot.</title>
        <authorList>
            <person name="Zhang G."/>
        </authorList>
    </citation>
    <scope>NUCLEOTIDE SEQUENCE [LARGE SCALE GENOMIC DNA]</scope>
    <source>
        <strain evidence="13">zg-86</strain>
        <strain evidence="11">Zg-86</strain>
    </source>
</reference>
<keyword evidence="7 9" id="KW-0720">Serine protease</keyword>
<keyword evidence="5 9" id="KW-0732">Signal</keyword>
<comment type="similarity">
    <text evidence="2 9">Belongs to the peptidase S1B family.</text>
</comment>
<dbReference type="EMBL" id="WLCG01000010">
    <property type="protein sequence ID" value="MTB64899.1"/>
    <property type="molecule type" value="Genomic_DNA"/>
</dbReference>
<comment type="caution">
    <text evidence="12">The sequence shown here is derived from an EMBL/GenBank/DDBJ whole genome shotgun (WGS) entry which is preliminary data.</text>
</comment>
<organism evidence="12 14">
    <name type="scientific">Streptococcus zhangguiae</name>
    <dbReference type="NCBI Taxonomy" id="2664091"/>
    <lineage>
        <taxon>Bacteria</taxon>
        <taxon>Bacillati</taxon>
        <taxon>Bacillota</taxon>
        <taxon>Bacilli</taxon>
        <taxon>Lactobacillales</taxon>
        <taxon>Streptococcaceae</taxon>
        <taxon>Streptococcus</taxon>
    </lineage>
</organism>
<evidence type="ECO:0000256" key="2">
    <source>
        <dbReference type="ARBA" id="ARBA00008764"/>
    </source>
</evidence>
<dbReference type="RefSeq" id="WP_154608686.1">
    <property type="nucleotide sequence ID" value="NZ_CP072115.1"/>
</dbReference>
<evidence type="ECO:0000313" key="12">
    <source>
        <dbReference type="EMBL" id="MWV56886.1"/>
    </source>
</evidence>
<protein>
    <recommendedName>
        <fullName evidence="9">Serine protease</fullName>
        <ecNumber evidence="9">3.4.21.-</ecNumber>
    </recommendedName>
</protein>
<evidence type="ECO:0000256" key="10">
    <source>
        <dbReference type="SAM" id="MobiDB-lite"/>
    </source>
</evidence>
<feature type="region of interest" description="Disordered" evidence="10">
    <location>
        <begin position="26"/>
        <end position="47"/>
    </location>
</feature>
<dbReference type="PROSITE" id="PS51257">
    <property type="entry name" value="PROKAR_LIPOPROTEIN"/>
    <property type="match status" value="1"/>
</dbReference>
<dbReference type="GO" id="GO:0006508">
    <property type="term" value="P:proteolysis"/>
    <property type="evidence" value="ECO:0007669"/>
    <property type="project" value="UniProtKB-KW"/>
</dbReference>
<evidence type="ECO:0000256" key="9">
    <source>
        <dbReference type="RuleBase" id="RU004296"/>
    </source>
</evidence>
<feature type="compositionally biased region" description="Low complexity" evidence="10">
    <location>
        <begin position="26"/>
        <end position="39"/>
    </location>
</feature>
<keyword evidence="13" id="KW-1185">Reference proteome</keyword>
<dbReference type="GO" id="GO:0005576">
    <property type="term" value="C:extracellular region"/>
    <property type="evidence" value="ECO:0007669"/>
    <property type="project" value="UniProtKB-SubCell"/>
</dbReference>
<proteinExistence type="inferred from homology"/>
<dbReference type="GO" id="GO:0004252">
    <property type="term" value="F:serine-type endopeptidase activity"/>
    <property type="evidence" value="ECO:0007669"/>
    <property type="project" value="InterPro"/>
</dbReference>
<feature type="active site" description="Charge relay system" evidence="8">
    <location>
        <position position="209"/>
    </location>
</feature>
<dbReference type="PRINTS" id="PR00839">
    <property type="entry name" value="V8PROTEASE"/>
</dbReference>
<keyword evidence="6 9" id="KW-0378">Hydrolase</keyword>
<sequence length="253" mass="27166">MKPNRFCQLALVGLLVSSSGLSLTGCSTSQTTAPSTQQAKTKETTKSHREQIKDIATSSYNGIALIQSIENAKGHGTGVFISPDTLLTNRHVVTGLAKADTAVVRTVDQQGKQVDLPIKEFIAPEDESMDIGIVKLQKPITSNKELSHLTIQKIASLDTTDKTKVSDFIRAVGYPGDKEHGTLWDSQGMIKEIDGNFLTYTAPIASGSSGSPLFNKNGDMIGIANASTDDLENPTSFGLLFDKSIRAFIAKHQ</sequence>
<evidence type="ECO:0000256" key="1">
    <source>
        <dbReference type="ARBA" id="ARBA00004613"/>
    </source>
</evidence>
<dbReference type="InterPro" id="IPR009003">
    <property type="entry name" value="Peptidase_S1_PA"/>
</dbReference>
<reference evidence="12 14" key="1">
    <citation type="submission" date="2019-10" db="EMBL/GenBank/DDBJ databases">
        <title>Streptococcis sp, isolated from the respiratory tract of Marmot.</title>
        <authorList>
            <person name="Zhang G."/>
        </authorList>
    </citation>
    <scope>NUCLEOTIDE SEQUENCE [LARGE SCALE GENOMIC DNA]</scope>
    <source>
        <strain evidence="12">Zg-70</strain>
        <strain evidence="14">zg-70</strain>
    </source>
</reference>
<evidence type="ECO:0000256" key="7">
    <source>
        <dbReference type="ARBA" id="ARBA00022825"/>
    </source>
</evidence>
<keyword evidence="4 9" id="KW-0645">Protease</keyword>
<feature type="chain" id="PRO_5039742533" description="Serine protease" evidence="9">
    <location>
        <begin position="23"/>
        <end position="253"/>
    </location>
</feature>
<gene>
    <name evidence="11" type="ORF">GGG87_07810</name>
    <name evidence="12" type="ORF">GGH11_07850</name>
</gene>
<dbReference type="Proteomes" id="UP000435060">
    <property type="component" value="Unassembled WGS sequence"/>
</dbReference>
<accession>A0A6I4RAM7</accession>
<dbReference type="Gene3D" id="2.40.10.10">
    <property type="entry name" value="Trypsin-like serine proteases"/>
    <property type="match status" value="2"/>
</dbReference>
<dbReference type="SUPFAM" id="SSF50494">
    <property type="entry name" value="Trypsin-like serine proteases"/>
    <property type="match status" value="1"/>
</dbReference>
<dbReference type="Proteomes" id="UP000435423">
    <property type="component" value="Unassembled WGS sequence"/>
</dbReference>
<evidence type="ECO:0000256" key="6">
    <source>
        <dbReference type="ARBA" id="ARBA00022801"/>
    </source>
</evidence>
<dbReference type="InterPro" id="IPR008256">
    <property type="entry name" value="Peptidase_S1B"/>
</dbReference>
<dbReference type="Pfam" id="PF13365">
    <property type="entry name" value="Trypsin_2"/>
    <property type="match status" value="1"/>
</dbReference>
<keyword evidence="3" id="KW-0964">Secreted</keyword>
<dbReference type="InterPro" id="IPR043504">
    <property type="entry name" value="Peptidase_S1_PA_chymotrypsin"/>
</dbReference>
<evidence type="ECO:0000313" key="11">
    <source>
        <dbReference type="EMBL" id="MTB64899.1"/>
    </source>
</evidence>
<dbReference type="InterPro" id="IPR008353">
    <property type="entry name" value="Peptidase_S1B_tx"/>
</dbReference>